<evidence type="ECO:0000256" key="1">
    <source>
        <dbReference type="ARBA" id="ARBA00004141"/>
    </source>
</evidence>
<dbReference type="Proteomes" id="UP000181997">
    <property type="component" value="Unassembled WGS sequence"/>
</dbReference>
<dbReference type="InterPro" id="IPR013105">
    <property type="entry name" value="TPR_2"/>
</dbReference>
<feature type="transmembrane region" description="Helical" evidence="10">
    <location>
        <begin position="337"/>
        <end position="355"/>
    </location>
</feature>
<gene>
    <name evidence="12" type="ORF">GA0061094_1137</name>
</gene>
<dbReference type="Pfam" id="PF01694">
    <property type="entry name" value="Rhomboid"/>
    <property type="match status" value="1"/>
</dbReference>
<keyword evidence="12" id="KW-0645">Protease</keyword>
<keyword evidence="3 10" id="KW-0812">Transmembrane</keyword>
<dbReference type="PANTHER" id="PTHR43731:SF14">
    <property type="entry name" value="PRESENILIN-ASSOCIATED RHOMBOID-LIKE PROTEIN, MITOCHONDRIAL"/>
    <property type="match status" value="1"/>
</dbReference>
<comment type="subcellular location">
    <subcellularLocation>
        <location evidence="1">Membrane</location>
        <topology evidence="1">Multi-pass membrane protein</topology>
    </subcellularLocation>
</comment>
<dbReference type="PANTHER" id="PTHR43731">
    <property type="entry name" value="RHOMBOID PROTEASE"/>
    <property type="match status" value="1"/>
</dbReference>
<dbReference type="InterPro" id="IPR050925">
    <property type="entry name" value="Rhomboid_protease_S54"/>
</dbReference>
<sequence>MNLRYHYLFWKMAHYLIEQKHYRILNLSQEQDEIWFESTVLKDPDVIRLRLKDLDWGSWLERDIEQTVRNADMIRKKLRKRNLKMKNIYITTYPPVDGAEGMITDDSHVGKAAVESILIDESTGKETLKQDTLFSDGDWELPPEVLEANVEWMRRSAVNASAKQAKRDRELFEKGKPFFTYLFIAVQLIMFAILEMNGGSQDPQTLIKYGAKYNPLIIEGEWWRLITPIFLHIGLLHLLMNTLALYYLGIAVERIYGRIRFVFIYMLSGIAGSFASYLFTSNLSAGASGAIFGCFGALLYFGVLYPKIFFRTMGFNIIAVIILNLAFGFTVPGIDNAGHLGGLAGGFLAAGIVSVPGNRRIFRQFLILSATVILIGVFYAGDRQSAPSEWDINTVNGVAQEKIADEEWSEAEELLNEVIETGTPNAETYFYLSYAEIKLGKTDTAKDHLRSAIEKRDDFHEAHYNLALILIDSGDREEALKQARKAYSLNKNEKKYKKLVDELEGDS</sequence>
<evidence type="ECO:0000256" key="2">
    <source>
        <dbReference type="ARBA" id="ARBA00009045"/>
    </source>
</evidence>
<evidence type="ECO:0000256" key="5">
    <source>
        <dbReference type="ARBA" id="ARBA00022801"/>
    </source>
</evidence>
<keyword evidence="5" id="KW-0378">Hydrolase</keyword>
<keyword evidence="7 10" id="KW-1133">Transmembrane helix</keyword>
<dbReference type="PROSITE" id="PS50005">
    <property type="entry name" value="TPR"/>
    <property type="match status" value="1"/>
</dbReference>
<dbReference type="EMBL" id="FMAU01000001">
    <property type="protein sequence ID" value="SCB88159.1"/>
    <property type="molecule type" value="Genomic_DNA"/>
</dbReference>
<dbReference type="SUPFAM" id="SSF48452">
    <property type="entry name" value="TPR-like"/>
    <property type="match status" value="1"/>
</dbReference>
<protein>
    <submittedName>
        <fullName evidence="12">Rhomboid protease GluP</fullName>
    </submittedName>
</protein>
<dbReference type="InterPro" id="IPR022764">
    <property type="entry name" value="Peptidase_S54_rhomboid_dom"/>
</dbReference>
<evidence type="ECO:0000256" key="6">
    <source>
        <dbReference type="ARBA" id="ARBA00022803"/>
    </source>
</evidence>
<feature type="transmembrane region" description="Helical" evidence="10">
    <location>
        <begin position="178"/>
        <end position="194"/>
    </location>
</feature>
<keyword evidence="6 9" id="KW-0802">TPR repeat</keyword>
<dbReference type="AlphaFoldDB" id="A0A1C4A0K4"/>
<dbReference type="Gene3D" id="1.20.1540.10">
    <property type="entry name" value="Rhomboid-like"/>
    <property type="match status" value="1"/>
</dbReference>
<evidence type="ECO:0000256" key="9">
    <source>
        <dbReference type="PROSITE-ProRule" id="PRU00339"/>
    </source>
</evidence>
<feature type="transmembrane region" description="Helical" evidence="10">
    <location>
        <begin position="261"/>
        <end position="279"/>
    </location>
</feature>
<feature type="transmembrane region" description="Helical" evidence="10">
    <location>
        <begin position="313"/>
        <end position="331"/>
    </location>
</feature>
<evidence type="ECO:0000313" key="13">
    <source>
        <dbReference type="Proteomes" id="UP000181997"/>
    </source>
</evidence>
<keyword evidence="13" id="KW-1185">Reference proteome</keyword>
<dbReference type="InterPro" id="IPR011990">
    <property type="entry name" value="TPR-like_helical_dom_sf"/>
</dbReference>
<organism evidence="12 13">
    <name type="scientific">[Bacillus] enclensis</name>
    <dbReference type="NCBI Taxonomy" id="1402860"/>
    <lineage>
        <taxon>Bacteria</taxon>
        <taxon>Bacillati</taxon>
        <taxon>Bacillota</taxon>
        <taxon>Bacilli</taxon>
        <taxon>Bacillales</taxon>
        <taxon>Bacillaceae</taxon>
        <taxon>Rossellomorea</taxon>
    </lineage>
</organism>
<dbReference type="GO" id="GO:0004252">
    <property type="term" value="F:serine-type endopeptidase activity"/>
    <property type="evidence" value="ECO:0007669"/>
    <property type="project" value="InterPro"/>
</dbReference>
<evidence type="ECO:0000259" key="11">
    <source>
        <dbReference type="Pfam" id="PF01694"/>
    </source>
</evidence>
<accession>A0A1C4A0K4</accession>
<reference evidence="13" key="1">
    <citation type="submission" date="2016-08" db="EMBL/GenBank/DDBJ databases">
        <authorList>
            <person name="Varghese N."/>
            <person name="Submissions Spin"/>
        </authorList>
    </citation>
    <scope>NUCLEOTIDE SEQUENCE [LARGE SCALE GENOMIC DNA]</scope>
    <source>
        <strain evidence="13">SGD-1123</strain>
    </source>
</reference>
<feature type="transmembrane region" description="Helical" evidence="10">
    <location>
        <begin position="362"/>
        <end position="381"/>
    </location>
</feature>
<name>A0A1C4A0K4_9BACI</name>
<dbReference type="GO" id="GO:0006508">
    <property type="term" value="P:proteolysis"/>
    <property type="evidence" value="ECO:0007669"/>
    <property type="project" value="UniProtKB-KW"/>
</dbReference>
<evidence type="ECO:0000256" key="8">
    <source>
        <dbReference type="ARBA" id="ARBA00023136"/>
    </source>
</evidence>
<evidence type="ECO:0000256" key="4">
    <source>
        <dbReference type="ARBA" id="ARBA00022737"/>
    </source>
</evidence>
<evidence type="ECO:0000256" key="3">
    <source>
        <dbReference type="ARBA" id="ARBA00022692"/>
    </source>
</evidence>
<evidence type="ECO:0000313" key="12">
    <source>
        <dbReference type="EMBL" id="SCB88159.1"/>
    </source>
</evidence>
<feature type="domain" description="Peptidase S54 rhomboid" evidence="11">
    <location>
        <begin position="220"/>
        <end position="353"/>
    </location>
</feature>
<comment type="similarity">
    <text evidence="2">Belongs to the peptidase S54 family.</text>
</comment>
<dbReference type="RefSeq" id="WP_074439977.1">
    <property type="nucleotide sequence ID" value="NZ_FMAU01000001.1"/>
</dbReference>
<feature type="transmembrane region" description="Helical" evidence="10">
    <location>
        <begin position="285"/>
        <end position="306"/>
    </location>
</feature>
<keyword evidence="8 10" id="KW-0472">Membrane</keyword>
<proteinExistence type="inferred from homology"/>
<dbReference type="InterPro" id="IPR035952">
    <property type="entry name" value="Rhomboid-like_sf"/>
</dbReference>
<evidence type="ECO:0000256" key="7">
    <source>
        <dbReference type="ARBA" id="ARBA00022989"/>
    </source>
</evidence>
<evidence type="ECO:0000256" key="10">
    <source>
        <dbReference type="SAM" id="Phobius"/>
    </source>
</evidence>
<dbReference type="SMART" id="SM00028">
    <property type="entry name" value="TPR"/>
    <property type="match status" value="2"/>
</dbReference>
<feature type="repeat" description="TPR" evidence="9">
    <location>
        <begin position="460"/>
        <end position="493"/>
    </location>
</feature>
<dbReference type="SUPFAM" id="SSF144091">
    <property type="entry name" value="Rhomboid-like"/>
    <property type="match status" value="1"/>
</dbReference>
<dbReference type="InterPro" id="IPR019734">
    <property type="entry name" value="TPR_rpt"/>
</dbReference>
<keyword evidence="4" id="KW-0677">Repeat</keyword>
<dbReference type="GO" id="GO:0016020">
    <property type="term" value="C:membrane"/>
    <property type="evidence" value="ECO:0007669"/>
    <property type="project" value="UniProtKB-SubCell"/>
</dbReference>
<dbReference type="Gene3D" id="1.25.40.10">
    <property type="entry name" value="Tetratricopeptide repeat domain"/>
    <property type="match status" value="1"/>
</dbReference>
<dbReference type="Pfam" id="PF07719">
    <property type="entry name" value="TPR_2"/>
    <property type="match status" value="1"/>
</dbReference>
<feature type="transmembrane region" description="Helical" evidence="10">
    <location>
        <begin position="229"/>
        <end position="249"/>
    </location>
</feature>